<name>C6RCY0_9BACT</name>
<protein>
    <submittedName>
        <fullName evidence="1">Uncharacterized protein</fullName>
    </submittedName>
</protein>
<dbReference type="STRING" id="553219.CAMSH0001_1566"/>
<gene>
    <name evidence="1" type="ORF">CAMSH0001_1566</name>
</gene>
<proteinExistence type="predicted"/>
<organism evidence="1 2">
    <name type="scientific">Campylobacter showae RM3277</name>
    <dbReference type="NCBI Taxonomy" id="553219"/>
    <lineage>
        <taxon>Bacteria</taxon>
        <taxon>Pseudomonadati</taxon>
        <taxon>Campylobacterota</taxon>
        <taxon>Epsilonproteobacteria</taxon>
        <taxon>Campylobacterales</taxon>
        <taxon>Campylobacteraceae</taxon>
        <taxon>Campylobacter</taxon>
    </lineage>
</organism>
<dbReference type="Proteomes" id="UP000003107">
    <property type="component" value="Unassembled WGS sequence"/>
</dbReference>
<evidence type="ECO:0000313" key="2">
    <source>
        <dbReference type="Proteomes" id="UP000003107"/>
    </source>
</evidence>
<dbReference type="AlphaFoldDB" id="C6RCY0"/>
<reference evidence="1 2" key="1">
    <citation type="submission" date="2009-07" db="EMBL/GenBank/DDBJ databases">
        <authorList>
            <person name="Madupu R."/>
            <person name="Sebastian Y."/>
            <person name="Durkin A.S."/>
            <person name="Torralba M."/>
            <person name="Methe B."/>
            <person name="Sutton G.G."/>
            <person name="Strausberg R.L."/>
            <person name="Nelson K.E."/>
        </authorList>
    </citation>
    <scope>NUCLEOTIDE SEQUENCE [LARGE SCALE GENOMIC DNA]</scope>
    <source>
        <strain evidence="1 2">RM3277</strain>
    </source>
</reference>
<comment type="caution">
    <text evidence="1">The sequence shown here is derived from an EMBL/GenBank/DDBJ whole genome shotgun (WGS) entry which is preliminary data.</text>
</comment>
<keyword evidence="2" id="KW-1185">Reference proteome</keyword>
<sequence>MGVMSGAREKLNKFNVIDSRLNLVLSLNFRNLKFDVLNFEKNKK</sequence>
<evidence type="ECO:0000313" key="1">
    <source>
        <dbReference type="EMBL" id="EET80838.1"/>
    </source>
</evidence>
<accession>C6RCY0</accession>
<dbReference type="EMBL" id="ACVQ01000003">
    <property type="protein sequence ID" value="EET80838.1"/>
    <property type="molecule type" value="Genomic_DNA"/>
</dbReference>